<feature type="domain" description="C2H2-type" evidence="10">
    <location>
        <begin position="416"/>
        <end position="443"/>
    </location>
</feature>
<accession>A0A9P0DV06</accession>
<dbReference type="PROSITE" id="PS51915">
    <property type="entry name" value="ZAD"/>
    <property type="match status" value="1"/>
</dbReference>
<feature type="domain" description="C2H2-type" evidence="10">
    <location>
        <begin position="388"/>
        <end position="415"/>
    </location>
</feature>
<dbReference type="InterPro" id="IPR036236">
    <property type="entry name" value="Znf_C2H2_sf"/>
</dbReference>
<feature type="domain" description="C2H2-type" evidence="10">
    <location>
        <begin position="227"/>
        <end position="249"/>
    </location>
</feature>
<evidence type="ECO:0000256" key="1">
    <source>
        <dbReference type="ARBA" id="ARBA00004123"/>
    </source>
</evidence>
<evidence type="ECO:0000256" key="8">
    <source>
        <dbReference type="PROSITE-ProRule" id="PRU00042"/>
    </source>
</evidence>
<name>A0A9P0DV06_PHYSR</name>
<dbReference type="OrthoDB" id="6077919at2759"/>
<dbReference type="Gene3D" id="3.30.160.60">
    <property type="entry name" value="Classic Zinc Finger"/>
    <property type="match status" value="9"/>
</dbReference>
<feature type="domain" description="C2H2-type" evidence="10">
    <location>
        <begin position="332"/>
        <end position="359"/>
    </location>
</feature>
<feature type="binding site" evidence="9">
    <location>
        <position position="21"/>
    </location>
    <ligand>
        <name>Zn(2+)</name>
        <dbReference type="ChEBI" id="CHEBI:29105"/>
    </ligand>
</feature>
<feature type="binding site" evidence="9">
    <location>
        <position position="18"/>
    </location>
    <ligand>
        <name>Zn(2+)</name>
        <dbReference type="ChEBI" id="CHEBI:29105"/>
    </ligand>
</feature>
<feature type="domain" description="C2H2-type" evidence="10">
    <location>
        <begin position="276"/>
        <end position="303"/>
    </location>
</feature>
<dbReference type="GO" id="GO:0005634">
    <property type="term" value="C:nucleus"/>
    <property type="evidence" value="ECO:0007669"/>
    <property type="project" value="UniProtKB-SubCell"/>
</dbReference>
<keyword evidence="6" id="KW-0539">Nucleus</keyword>
<keyword evidence="4 8" id="KW-0863">Zinc-finger</keyword>
<dbReference type="SUPFAM" id="SSF57716">
    <property type="entry name" value="Glucocorticoid receptor-like (DNA-binding domain)"/>
    <property type="match status" value="1"/>
</dbReference>
<dbReference type="FunFam" id="3.30.160.60:FF:000624">
    <property type="entry name" value="zinc finger protein 697"/>
    <property type="match status" value="1"/>
</dbReference>
<dbReference type="EMBL" id="OU900095">
    <property type="protein sequence ID" value="CAH1167955.1"/>
    <property type="molecule type" value="Genomic_DNA"/>
</dbReference>
<dbReference type="Pfam" id="PF00096">
    <property type="entry name" value="zf-C2H2"/>
    <property type="match status" value="7"/>
</dbReference>
<feature type="domain" description="C2H2-type" evidence="10">
    <location>
        <begin position="360"/>
        <end position="387"/>
    </location>
</feature>
<protein>
    <recommendedName>
        <fullName evidence="7">Zinc finger protein 865</fullName>
    </recommendedName>
</protein>
<dbReference type="GO" id="GO:0000978">
    <property type="term" value="F:RNA polymerase II cis-regulatory region sequence-specific DNA binding"/>
    <property type="evidence" value="ECO:0007669"/>
    <property type="project" value="TreeGrafter"/>
</dbReference>
<dbReference type="GO" id="GO:0008270">
    <property type="term" value="F:zinc ion binding"/>
    <property type="evidence" value="ECO:0007669"/>
    <property type="project" value="UniProtKB-UniRule"/>
</dbReference>
<evidence type="ECO:0000256" key="7">
    <source>
        <dbReference type="ARBA" id="ARBA00068876"/>
    </source>
</evidence>
<dbReference type="GO" id="GO:0001228">
    <property type="term" value="F:DNA-binding transcription activator activity, RNA polymerase II-specific"/>
    <property type="evidence" value="ECO:0007669"/>
    <property type="project" value="TreeGrafter"/>
</dbReference>
<reference evidence="12" key="1">
    <citation type="submission" date="2022-01" db="EMBL/GenBank/DDBJ databases">
        <authorList>
            <person name="King R."/>
        </authorList>
    </citation>
    <scope>NUCLEOTIDE SEQUENCE</scope>
</reference>
<gene>
    <name evidence="12" type="ORF">PHYEVI_LOCUS4545</name>
</gene>
<evidence type="ECO:0000256" key="4">
    <source>
        <dbReference type="ARBA" id="ARBA00022771"/>
    </source>
</evidence>
<comment type="subcellular location">
    <subcellularLocation>
        <location evidence="1">Nucleus</location>
    </subcellularLocation>
</comment>
<evidence type="ECO:0000259" key="10">
    <source>
        <dbReference type="PROSITE" id="PS50157"/>
    </source>
</evidence>
<organism evidence="12 13">
    <name type="scientific">Phyllotreta striolata</name>
    <name type="common">Striped flea beetle</name>
    <name type="synonym">Crioceris striolata</name>
    <dbReference type="NCBI Taxonomy" id="444603"/>
    <lineage>
        <taxon>Eukaryota</taxon>
        <taxon>Metazoa</taxon>
        <taxon>Ecdysozoa</taxon>
        <taxon>Arthropoda</taxon>
        <taxon>Hexapoda</taxon>
        <taxon>Insecta</taxon>
        <taxon>Pterygota</taxon>
        <taxon>Neoptera</taxon>
        <taxon>Endopterygota</taxon>
        <taxon>Coleoptera</taxon>
        <taxon>Polyphaga</taxon>
        <taxon>Cucujiformia</taxon>
        <taxon>Chrysomeloidea</taxon>
        <taxon>Chrysomelidae</taxon>
        <taxon>Galerucinae</taxon>
        <taxon>Alticini</taxon>
        <taxon>Phyllotreta</taxon>
    </lineage>
</organism>
<evidence type="ECO:0000256" key="2">
    <source>
        <dbReference type="ARBA" id="ARBA00022723"/>
    </source>
</evidence>
<dbReference type="FunFam" id="3.30.160.60:FF:000358">
    <property type="entry name" value="zinc finger protein 24"/>
    <property type="match status" value="1"/>
</dbReference>
<dbReference type="InterPro" id="IPR013087">
    <property type="entry name" value="Znf_C2H2_type"/>
</dbReference>
<dbReference type="InterPro" id="IPR012934">
    <property type="entry name" value="Znf_AD"/>
</dbReference>
<keyword evidence="5 9" id="KW-0862">Zinc</keyword>
<dbReference type="PROSITE" id="PS00028">
    <property type="entry name" value="ZINC_FINGER_C2H2_1"/>
    <property type="match status" value="10"/>
</dbReference>
<evidence type="ECO:0000256" key="5">
    <source>
        <dbReference type="ARBA" id="ARBA00022833"/>
    </source>
</evidence>
<feature type="domain" description="C2H2-type" evidence="10">
    <location>
        <begin position="199"/>
        <end position="226"/>
    </location>
</feature>
<dbReference type="SMART" id="SM00868">
    <property type="entry name" value="zf-AD"/>
    <property type="match status" value="1"/>
</dbReference>
<dbReference type="SUPFAM" id="SSF57667">
    <property type="entry name" value="beta-beta-alpha zinc fingers"/>
    <property type="match status" value="6"/>
</dbReference>
<keyword evidence="13" id="KW-1185">Reference proteome</keyword>
<evidence type="ECO:0000256" key="9">
    <source>
        <dbReference type="PROSITE-ProRule" id="PRU01263"/>
    </source>
</evidence>
<evidence type="ECO:0000313" key="12">
    <source>
        <dbReference type="EMBL" id="CAH1167955.1"/>
    </source>
</evidence>
<evidence type="ECO:0000259" key="11">
    <source>
        <dbReference type="PROSITE" id="PS51915"/>
    </source>
</evidence>
<feature type="non-terminal residue" evidence="12">
    <location>
        <position position="467"/>
    </location>
</feature>
<evidence type="ECO:0000256" key="6">
    <source>
        <dbReference type="ARBA" id="ARBA00023242"/>
    </source>
</evidence>
<evidence type="ECO:0000256" key="3">
    <source>
        <dbReference type="ARBA" id="ARBA00022737"/>
    </source>
</evidence>
<keyword evidence="2 9" id="KW-0479">Metal-binding</keyword>
<keyword evidence="3" id="KW-0677">Repeat</keyword>
<feature type="binding site" evidence="9">
    <location>
        <position position="57"/>
    </location>
    <ligand>
        <name>Zn(2+)</name>
        <dbReference type="ChEBI" id="CHEBI:29105"/>
    </ligand>
</feature>
<feature type="domain" description="C2H2-type" evidence="10">
    <location>
        <begin position="170"/>
        <end position="198"/>
    </location>
</feature>
<dbReference type="PANTHER" id="PTHR24393">
    <property type="entry name" value="ZINC FINGER PROTEIN"/>
    <property type="match status" value="1"/>
</dbReference>
<dbReference type="PROSITE" id="PS50157">
    <property type="entry name" value="ZINC_FINGER_C2H2_2"/>
    <property type="match status" value="10"/>
</dbReference>
<dbReference type="GO" id="GO:0048598">
    <property type="term" value="P:embryonic morphogenesis"/>
    <property type="evidence" value="ECO:0007669"/>
    <property type="project" value="UniProtKB-ARBA"/>
</dbReference>
<dbReference type="FunFam" id="3.30.160.60:FF:000100">
    <property type="entry name" value="Zinc finger 45-like"/>
    <property type="match status" value="1"/>
</dbReference>
<dbReference type="FunFam" id="3.30.160.60:FF:000446">
    <property type="entry name" value="Zinc finger protein"/>
    <property type="match status" value="1"/>
</dbReference>
<proteinExistence type="predicted"/>
<dbReference type="PANTHER" id="PTHR24393:SF34">
    <property type="entry name" value="PR_SET DOMAIN 13"/>
    <property type="match status" value="1"/>
</dbReference>
<dbReference type="SMART" id="SM00355">
    <property type="entry name" value="ZnF_C2H2"/>
    <property type="match status" value="10"/>
</dbReference>
<sequence>METNISNNVTKDDFFEICRSCFSRQHLTQIERDVLDLFKIVPDYEIEINEELPNKICQDCLNKLSDISVFVVTIKQNDLYLRQILEDSKERKPVSCNFFQEYNESEHLNKNIKIEVLKEPEEEDVESIYTKNEQLLQKSASFDCDQCAKTFKNPTNLKLHLRSHTKDTPYECKVCSKKFRYTSNLKRHVNVIHKQIKPFECEICYKKFSTQLRKTEHFRIHTGERPYLCNECGLNFKKYSTFYAHDQRHKIQYGLIEKKPAESKKYPRKSVEPSQLKCDLCCKLLSSRQALFLHKKVHSGEKSFLCTECGKSFVRKSHLDVHSRIHTGEKPYKCDHCDKRFRQLAVYRNHLLIHKNQRSFKCDLCPKAFIQLGHLQNHSKTHTGDKPYKCSFCEKAFAQNGNLRSHIRMHTNERPYRCPLCFAGFYDSSSLRKHGKTHESNDGSWIRIKGCRQIALVYRGLFHITDK</sequence>
<dbReference type="FunFam" id="3.30.160.60:FF:000145">
    <property type="entry name" value="Zinc finger protein 574"/>
    <property type="match status" value="1"/>
</dbReference>
<evidence type="ECO:0000313" key="13">
    <source>
        <dbReference type="Proteomes" id="UP001153712"/>
    </source>
</evidence>
<feature type="domain" description="C2H2-type" evidence="10">
    <location>
        <begin position="304"/>
        <end position="331"/>
    </location>
</feature>
<feature type="binding site" evidence="9">
    <location>
        <position position="60"/>
    </location>
    <ligand>
        <name>Zn(2+)</name>
        <dbReference type="ChEBI" id="CHEBI:29105"/>
    </ligand>
</feature>
<feature type="domain" description="ZAD" evidence="11">
    <location>
        <begin position="16"/>
        <end position="84"/>
    </location>
</feature>
<feature type="domain" description="C2H2-type" evidence="10">
    <location>
        <begin position="142"/>
        <end position="169"/>
    </location>
</feature>
<dbReference type="AlphaFoldDB" id="A0A9P0DV06"/>
<dbReference type="Proteomes" id="UP001153712">
    <property type="component" value="Chromosome 2"/>
</dbReference>
<dbReference type="FunFam" id="3.30.160.60:FF:000759">
    <property type="entry name" value="zinc finger protein 16"/>
    <property type="match status" value="1"/>
</dbReference>